<accession>A0A2A2GEE9</accession>
<dbReference type="OrthoDB" id="1523837at2"/>
<reference evidence="1 2" key="1">
    <citation type="submission" date="2017-08" db="EMBL/GenBank/DDBJ databases">
        <title>Aliifodinibius alkalisoli sp. nov., isolated from saline alkaline soil.</title>
        <authorList>
            <person name="Liu D."/>
            <person name="Zhang G."/>
        </authorList>
    </citation>
    <scope>NUCLEOTIDE SEQUENCE [LARGE SCALE GENOMIC DNA]</scope>
    <source>
        <strain evidence="1 2">WN023</strain>
    </source>
</reference>
<organism evidence="1 2">
    <name type="scientific">Fodinibius salipaludis</name>
    <dbReference type="NCBI Taxonomy" id="2032627"/>
    <lineage>
        <taxon>Bacteria</taxon>
        <taxon>Pseudomonadati</taxon>
        <taxon>Balneolota</taxon>
        <taxon>Balneolia</taxon>
        <taxon>Balneolales</taxon>
        <taxon>Balneolaceae</taxon>
        <taxon>Fodinibius</taxon>
    </lineage>
</organism>
<keyword evidence="2" id="KW-1185">Reference proteome</keyword>
<evidence type="ECO:0000313" key="2">
    <source>
        <dbReference type="Proteomes" id="UP000218831"/>
    </source>
</evidence>
<dbReference type="AlphaFoldDB" id="A0A2A2GEE9"/>
<sequence>MKCKATTKNSLIFEKRYKILVSFLSILFVLMAGSTTMLQAQMFSVGESGSRYSAPFSEVYIGLESMEATYKGAQSVNSQVRPGAFEYSGPVIKMGYNTTDLDLFLATGGKITGVDEGAYFHTGGNLDFGINLYRSQKLLLQIPLRLSSRYTNITNNQTINFQSVNRFQYGMISGGVGVRGELRPTKKIRARFGTIPGYGFSFATGGFLGGSIGVVDAFGKLYIDRLYNNLGLSVGYKYDFRSYDVEDEVYDYDLSGHSIEIGVTF</sequence>
<dbReference type="Proteomes" id="UP000218831">
    <property type="component" value="Unassembled WGS sequence"/>
</dbReference>
<dbReference type="RefSeq" id="WP_095605491.1">
    <property type="nucleotide sequence ID" value="NZ_NSKE01000002.1"/>
</dbReference>
<name>A0A2A2GEE9_9BACT</name>
<dbReference type="EMBL" id="NSKE01000002">
    <property type="protein sequence ID" value="PAU95364.1"/>
    <property type="molecule type" value="Genomic_DNA"/>
</dbReference>
<protein>
    <submittedName>
        <fullName evidence="1">Uncharacterized protein</fullName>
    </submittedName>
</protein>
<gene>
    <name evidence="1" type="ORF">CK503_03990</name>
</gene>
<proteinExistence type="predicted"/>
<evidence type="ECO:0000313" key="1">
    <source>
        <dbReference type="EMBL" id="PAU95364.1"/>
    </source>
</evidence>
<comment type="caution">
    <text evidence="1">The sequence shown here is derived from an EMBL/GenBank/DDBJ whole genome shotgun (WGS) entry which is preliminary data.</text>
</comment>